<feature type="domain" description="TPPC8 C-terminal Ig-like" evidence="1">
    <location>
        <begin position="1209"/>
        <end position="1305"/>
    </location>
</feature>
<dbReference type="PANTHER" id="PTHR12975">
    <property type="entry name" value="TRANSPORT PROTEIN TRAPP"/>
    <property type="match status" value="1"/>
</dbReference>
<dbReference type="InterPro" id="IPR058541">
    <property type="entry name" value="Ig_TPPC8_1st"/>
</dbReference>
<proteinExistence type="predicted"/>
<reference evidence="3 4" key="1">
    <citation type="journal article" date="2014" name="Nat. Genet.">
        <title>Genome and transcriptome of the porcine whipworm Trichuris suis.</title>
        <authorList>
            <person name="Jex A.R."/>
            <person name="Nejsum P."/>
            <person name="Schwarz E.M."/>
            <person name="Hu L."/>
            <person name="Young N.D."/>
            <person name="Hall R.S."/>
            <person name="Korhonen P.K."/>
            <person name="Liao S."/>
            <person name="Thamsborg S."/>
            <person name="Xia J."/>
            <person name="Xu P."/>
            <person name="Wang S."/>
            <person name="Scheerlinck J.P."/>
            <person name="Hofmann A."/>
            <person name="Sternberg P.W."/>
            <person name="Wang J."/>
            <person name="Gasser R.B."/>
        </authorList>
    </citation>
    <scope>NUCLEOTIDE SEQUENCE [LARGE SCALE GENOMIC DNA]</scope>
    <source>
        <strain evidence="3">DCEP-RM93M</strain>
    </source>
</reference>
<organism evidence="3 4">
    <name type="scientific">Trichuris suis</name>
    <name type="common">pig whipworm</name>
    <dbReference type="NCBI Taxonomy" id="68888"/>
    <lineage>
        <taxon>Eukaryota</taxon>
        <taxon>Metazoa</taxon>
        <taxon>Ecdysozoa</taxon>
        <taxon>Nematoda</taxon>
        <taxon>Enoplea</taxon>
        <taxon>Dorylaimia</taxon>
        <taxon>Trichinellida</taxon>
        <taxon>Trichuridae</taxon>
        <taxon>Trichuris</taxon>
    </lineage>
</organism>
<dbReference type="InterPro" id="IPR024420">
    <property type="entry name" value="TRAPP_III_complex_Trs85"/>
</dbReference>
<dbReference type="Proteomes" id="UP000030764">
    <property type="component" value="Unassembled WGS sequence"/>
</dbReference>
<sequence>MSSNSVSEMDDEQFLRLLSSPVVAVLASEEADEVCRKNGLTFVDLLKPFEQLEDKVSYKDPSGQTVDVINLQIDFRDLRRDRFLAPSALRPALWDMMRASKVPQVPLDSSEQFETSSESPSWFLNYRYHLLKHLEPSSHEFTRCYVGCLFVVSTSEQNPKERINRLIQQQHSLQHQTGKHDIFGRPAEMYSTPKWFCPNIFKYYLLIHDVCCGGEEERAEQLFEEVKTSYGVNACHLLRINSLQVSAADVVPDYWSPVLRDLSSVTATFQEAPPPSEVDDVDERKSTSLPIDALGFSDENPFAGETIAHPLSEVNFRSIGVEKPADSRLDMYGLNKTSTRPSRFLTESDVTRLKVFVNEFSTRGLIPYVERQLKFFNDVVSSRKGIGKSLLSATKKWLSGSSAPNLSSLVVSSSSSSAVGSTNGSDRPAGGSAGQSESIFASESWEMQGRRLADLAFLFQHYELAHQIYHMLRKELYAQQAWFNYAGACEMTSLSGRLSGTRAYLGHYMDAAVSTYGDVCKTPWLALRAALLSASLLCSSGHWIEAANQLVKVIDKDAVAGALFLEEAARCYYNVRMCRKAAFHLILAGNRFSKVPLRRHAVYAYERALRMYIGKQWKAAEAHIDLTLGQLYHSLKEHSAGVATFERLFSLGASNVGIAQQRVAFSEYLTLLKLSTDAKGCSDVPKLVLPKILDEQTVVYSCILPEEVGCYEESDDADCWATVEQSCASVAMASGQFVPYACYRGQNWRATLPCKVPVNQTVMVKLHLSNPLDIPIGLTQARLLVTLKPQDGSEAKDEDVTVSSVDEYVLPAMASNALLVLTATPRKHGLLTIVGIAYCLCNVEEADSNGSVPLSSDSLWKFCQSSAIYGTQGMLVRGRRLNDTKEQRLGRFYATDTRLSMMVASEAPMLKFDLVFTPGKYFEDQIISVPVLVSNVGNLPVDRICICASSAPNVAVTGASESPVGSKVVGANVVYDVMPPGGSINPGDSINLTLWIRAVGPSSAETKLRVLFFWCCSTGASSEVKYRTYRWRATFTVAPSIKASLQYKPLPHTYLPDLPASRLLIILSVLNWSLRDEIAGRWYAVNSGMLPAIAAFANYNLEPSQEETICCVLAKMAIRSNSGSFSCLPLNSVEVERAQQGGNNFLLGGCRFPASVLSSEPVISLFWSTSMARSDGTVVTLFGETGLIVGPSAFGKDPTGSAIRNRDVINYVLLYSPSISHDFSASRICRIPVELKLYNGSESETVHIKVECIDRVRSGQSSNANVRDLIWAGSYRSSVTVEPKGEATVHLIAAATDTSVVDLKSGLRIVVDRSPYGEPYELTLQSHFITIHSLQAIGTVSEVK</sequence>
<evidence type="ECO:0000259" key="2">
    <source>
        <dbReference type="Pfam" id="PF24545"/>
    </source>
</evidence>
<gene>
    <name evidence="3" type="ORF">M513_04171</name>
</gene>
<dbReference type="Pfam" id="PF24545">
    <property type="entry name" value="Ig_TPPC8_1st"/>
    <property type="match status" value="1"/>
</dbReference>
<evidence type="ECO:0008006" key="5">
    <source>
        <dbReference type="Google" id="ProtNLM"/>
    </source>
</evidence>
<evidence type="ECO:0000313" key="4">
    <source>
        <dbReference type="Proteomes" id="UP000030764"/>
    </source>
</evidence>
<dbReference type="PANTHER" id="PTHR12975:SF6">
    <property type="entry name" value="TRAFFICKING PROTEIN PARTICLE COMPLEX SUBUNIT 8"/>
    <property type="match status" value="1"/>
</dbReference>
<evidence type="ECO:0000259" key="1">
    <source>
        <dbReference type="Pfam" id="PF24542"/>
    </source>
</evidence>
<feature type="domain" description="TPPC8 first Ig-like" evidence="2">
    <location>
        <begin position="715"/>
        <end position="916"/>
    </location>
</feature>
<dbReference type="EMBL" id="KL363203">
    <property type="protein sequence ID" value="KFD54989.1"/>
    <property type="molecule type" value="Genomic_DNA"/>
</dbReference>
<dbReference type="GO" id="GO:1990072">
    <property type="term" value="C:TRAPPIII protein complex"/>
    <property type="evidence" value="ECO:0007669"/>
    <property type="project" value="TreeGrafter"/>
</dbReference>
<protein>
    <recommendedName>
        <fullName evidence="5">Trafficking protein particle complex subunit 8</fullName>
    </recommendedName>
</protein>
<dbReference type="InterPro" id="IPR011990">
    <property type="entry name" value="TPR-like_helical_dom_sf"/>
</dbReference>
<keyword evidence="4" id="KW-1185">Reference proteome</keyword>
<dbReference type="SUPFAM" id="SSF48452">
    <property type="entry name" value="TPR-like"/>
    <property type="match status" value="1"/>
</dbReference>
<name>A0A085MCP3_9BILA</name>
<dbReference type="Pfam" id="PF24542">
    <property type="entry name" value="Ig_TPPC8_C"/>
    <property type="match status" value="1"/>
</dbReference>
<dbReference type="InterPro" id="IPR057651">
    <property type="entry name" value="Ig_TPPC8_C"/>
</dbReference>
<dbReference type="Pfam" id="PF12739">
    <property type="entry name" value="TRAPPC-Trs85"/>
    <property type="match status" value="1"/>
</dbReference>
<accession>A0A085MCP3</accession>
<evidence type="ECO:0000313" key="3">
    <source>
        <dbReference type="EMBL" id="KFD54989.1"/>
    </source>
</evidence>